<evidence type="ECO:0000313" key="2">
    <source>
        <dbReference type="Proteomes" id="UP000494040"/>
    </source>
</evidence>
<proteinExistence type="predicted"/>
<protein>
    <submittedName>
        <fullName evidence="1">Uncharacterized protein</fullName>
    </submittedName>
</protein>
<keyword evidence="2" id="KW-1185">Reference proteome</keyword>
<evidence type="ECO:0000313" key="1">
    <source>
        <dbReference type="EnsemblMetazoa" id="XP_024082635.1"/>
    </source>
</evidence>
<dbReference type="GeneID" id="112126897"/>
<dbReference type="AlphaFoldDB" id="A0A8I6TJY3"/>
<accession>A0A8I6TJY3</accession>
<sequence length="206" mass="23935">MTARYHFHRDFHISNVNQVFKRTNERCYNDQPHNPTAWQERNLTISLHRGYEATTGSVTTENIVKPRVCAQYILFNCRCQVSIRYQTSESAGDSGALPSRRKKRTTVAELLDPVPRHVVETREKTRGQDARQHLTGSHDTWRCFKLGCKAKMALRSNTYLSGSRPYSTTVLFIYAWAYEMMNDETWQDLITADTEMEGFDFLTIIL</sequence>
<organism evidence="1 2">
    <name type="scientific">Cimex lectularius</name>
    <name type="common">Bed bug</name>
    <name type="synonym">Acanthia lectularia</name>
    <dbReference type="NCBI Taxonomy" id="79782"/>
    <lineage>
        <taxon>Eukaryota</taxon>
        <taxon>Metazoa</taxon>
        <taxon>Ecdysozoa</taxon>
        <taxon>Arthropoda</taxon>
        <taxon>Hexapoda</taxon>
        <taxon>Insecta</taxon>
        <taxon>Pterygota</taxon>
        <taxon>Neoptera</taxon>
        <taxon>Paraneoptera</taxon>
        <taxon>Hemiptera</taxon>
        <taxon>Heteroptera</taxon>
        <taxon>Panheteroptera</taxon>
        <taxon>Cimicomorpha</taxon>
        <taxon>Cimicidae</taxon>
        <taxon>Cimex</taxon>
    </lineage>
</organism>
<dbReference type="KEGG" id="clec:112126897"/>
<dbReference type="RefSeq" id="XP_024082635.1">
    <property type="nucleotide sequence ID" value="XM_024226867.1"/>
</dbReference>
<dbReference type="Proteomes" id="UP000494040">
    <property type="component" value="Unassembled WGS sequence"/>
</dbReference>
<name>A0A8I6TJY3_CIMLE</name>
<reference evidence="1" key="1">
    <citation type="submission" date="2022-01" db="UniProtKB">
        <authorList>
            <consortium name="EnsemblMetazoa"/>
        </authorList>
    </citation>
    <scope>IDENTIFICATION</scope>
</reference>
<dbReference type="EnsemblMetazoa" id="XM_024226867.1">
    <property type="protein sequence ID" value="XP_024082635.1"/>
    <property type="gene ID" value="LOC112126897"/>
</dbReference>